<dbReference type="Proteomes" id="UP000192247">
    <property type="component" value="Unassembled WGS sequence"/>
</dbReference>
<sequence length="63" mass="7066">MAFVIMCFLPTKLDANKFSIYNYGINYILGISLLPQICHVETRTVPPGRIVQTTLFSMSIPGM</sequence>
<gene>
    <name evidence="1" type="ORF">BIW11_07382</name>
</gene>
<name>A0A1V9XUC1_9ACAR</name>
<comment type="caution">
    <text evidence="1">The sequence shown here is derived from an EMBL/GenBank/DDBJ whole genome shotgun (WGS) entry which is preliminary data.</text>
</comment>
<dbReference type="EMBL" id="MNPL01004033">
    <property type="protein sequence ID" value="OQR77031.1"/>
    <property type="molecule type" value="Genomic_DNA"/>
</dbReference>
<evidence type="ECO:0000313" key="1">
    <source>
        <dbReference type="EMBL" id="OQR77031.1"/>
    </source>
</evidence>
<accession>A0A1V9XUC1</accession>
<dbReference type="AlphaFoldDB" id="A0A1V9XUC1"/>
<reference evidence="1 2" key="1">
    <citation type="journal article" date="2017" name="Gigascience">
        <title>Draft genome of the honey bee ectoparasitic mite, Tropilaelaps mercedesae, is shaped by the parasitic life history.</title>
        <authorList>
            <person name="Dong X."/>
            <person name="Armstrong S.D."/>
            <person name="Xia D."/>
            <person name="Makepeace B.L."/>
            <person name="Darby A.C."/>
            <person name="Kadowaki T."/>
        </authorList>
    </citation>
    <scope>NUCLEOTIDE SEQUENCE [LARGE SCALE GENOMIC DNA]</scope>
    <source>
        <strain evidence="1">Wuxi-XJTLU</strain>
    </source>
</reference>
<organism evidence="1 2">
    <name type="scientific">Tropilaelaps mercedesae</name>
    <dbReference type="NCBI Taxonomy" id="418985"/>
    <lineage>
        <taxon>Eukaryota</taxon>
        <taxon>Metazoa</taxon>
        <taxon>Ecdysozoa</taxon>
        <taxon>Arthropoda</taxon>
        <taxon>Chelicerata</taxon>
        <taxon>Arachnida</taxon>
        <taxon>Acari</taxon>
        <taxon>Parasitiformes</taxon>
        <taxon>Mesostigmata</taxon>
        <taxon>Gamasina</taxon>
        <taxon>Dermanyssoidea</taxon>
        <taxon>Laelapidae</taxon>
        <taxon>Tropilaelaps</taxon>
    </lineage>
</organism>
<evidence type="ECO:0000313" key="2">
    <source>
        <dbReference type="Proteomes" id="UP000192247"/>
    </source>
</evidence>
<proteinExistence type="predicted"/>
<keyword evidence="2" id="KW-1185">Reference proteome</keyword>
<dbReference type="InParanoid" id="A0A1V9XUC1"/>
<feature type="non-terminal residue" evidence="1">
    <location>
        <position position="63"/>
    </location>
</feature>
<protein>
    <submittedName>
        <fullName evidence="1">Uncharacterized protein</fullName>
    </submittedName>
</protein>